<evidence type="ECO:0000313" key="1">
    <source>
        <dbReference type="EMBL" id="KAJ4264434.1"/>
    </source>
</evidence>
<accession>A0A9W8S244</accession>
<dbReference type="PANTHER" id="PTHR38436:SF3">
    <property type="entry name" value="CARBOXYMETHYLENEBUTENOLIDASE-RELATED"/>
    <property type="match status" value="1"/>
</dbReference>
<dbReference type="OrthoDB" id="5440at2759"/>
<dbReference type="Proteomes" id="UP001152049">
    <property type="component" value="Unassembled WGS sequence"/>
</dbReference>
<proteinExistence type="predicted"/>
<dbReference type="GO" id="GO:0030638">
    <property type="term" value="P:polyketide metabolic process"/>
    <property type="evidence" value="ECO:0007669"/>
    <property type="project" value="InterPro"/>
</dbReference>
<gene>
    <name evidence="1" type="ORF">NW762_005634</name>
</gene>
<dbReference type="InterPro" id="IPR009959">
    <property type="entry name" value="Cyclase_SnoaL-like"/>
</dbReference>
<dbReference type="EMBL" id="JAOQAZ010000008">
    <property type="protein sequence ID" value="KAJ4264434.1"/>
    <property type="molecule type" value="Genomic_DNA"/>
</dbReference>
<protein>
    <recommendedName>
        <fullName evidence="3">Carboxymethylenebutenolidase</fullName>
    </recommendedName>
</protein>
<dbReference type="AlphaFoldDB" id="A0A9W8S244"/>
<name>A0A9W8S244_9HYPO</name>
<organism evidence="1 2">
    <name type="scientific">Fusarium torreyae</name>
    <dbReference type="NCBI Taxonomy" id="1237075"/>
    <lineage>
        <taxon>Eukaryota</taxon>
        <taxon>Fungi</taxon>
        <taxon>Dikarya</taxon>
        <taxon>Ascomycota</taxon>
        <taxon>Pezizomycotina</taxon>
        <taxon>Sordariomycetes</taxon>
        <taxon>Hypocreomycetidae</taxon>
        <taxon>Hypocreales</taxon>
        <taxon>Nectriaceae</taxon>
        <taxon>Fusarium</taxon>
    </lineage>
</organism>
<evidence type="ECO:0008006" key="3">
    <source>
        <dbReference type="Google" id="ProtNLM"/>
    </source>
</evidence>
<reference evidence="1" key="1">
    <citation type="submission" date="2022-09" db="EMBL/GenBank/DDBJ databases">
        <title>Fusarium specimens isolated from Avocado Roots.</title>
        <authorList>
            <person name="Stajich J."/>
            <person name="Roper C."/>
            <person name="Heimlech-Rivalta G."/>
        </authorList>
    </citation>
    <scope>NUCLEOTIDE SEQUENCE</scope>
    <source>
        <strain evidence="1">CF00136</strain>
    </source>
</reference>
<keyword evidence="2" id="KW-1185">Reference proteome</keyword>
<evidence type="ECO:0000313" key="2">
    <source>
        <dbReference type="Proteomes" id="UP001152049"/>
    </source>
</evidence>
<sequence length="254" mass="27490">MYADISQPPPPLPEPQLSEIRSGISILAPLSRRGHGPGLIILVPDLTPQLTIIEVVPSPILKWAEEGYTVVEIQASALAAGEDAIASALDALQSHEKCDSHRAVGLITYGPELWNQVAPMLPGFPNIVGAALYGDSKDIANLSAATVPVVQHLAGASSNGLEKIASLTRYYYPAASSSAFAIPFQTHFHYNSEGISHSRTLRALKPLMGGPCFDLEAIWEEHMHYEFTDRSMEHTMSTMVQEPYVNHIPTVSPS</sequence>
<comment type="caution">
    <text evidence="1">The sequence shown here is derived from an EMBL/GenBank/DDBJ whole genome shotgun (WGS) entry which is preliminary data.</text>
</comment>
<dbReference type="PANTHER" id="PTHR38436">
    <property type="entry name" value="POLYKETIDE CYCLASE SNOAL-LIKE DOMAIN"/>
    <property type="match status" value="1"/>
</dbReference>